<proteinExistence type="predicted"/>
<evidence type="ECO:0000313" key="2">
    <source>
        <dbReference type="Proteomes" id="UP000012019"/>
    </source>
</evidence>
<dbReference type="EMBL" id="APHR01000106">
    <property type="protein sequence ID" value="EMR11850.1"/>
    <property type="molecule type" value="Genomic_DNA"/>
</dbReference>
<dbReference type="AlphaFoldDB" id="M7PD85"/>
<protein>
    <submittedName>
        <fullName evidence="1">Transposase IS116/IS110/IS902 family protein</fullName>
    </submittedName>
</protein>
<keyword evidence="2" id="KW-1185">Reference proteome</keyword>
<dbReference type="Proteomes" id="UP000012019">
    <property type="component" value="Unassembled WGS sequence"/>
</dbReference>
<accession>M7PD85</accession>
<gene>
    <name evidence="1" type="ORF">MPL1_13377</name>
</gene>
<reference evidence="1 2" key="1">
    <citation type="journal article" date="2013" name="Genome Announc.">
        <title>Draft Genome Sequence of Methylophaga lonarensis MPLT, a Haloalkaliphilic (Non-Methane-Utilizing) Methylotroph.</title>
        <authorList>
            <person name="Shetty S.A."/>
            <person name="Marathe N.P."/>
            <person name="Munot H."/>
            <person name="Antony C.P."/>
            <person name="Dhotre D.P."/>
            <person name="Murrell J.C."/>
            <person name="Shouche Y.S."/>
        </authorList>
    </citation>
    <scope>NUCLEOTIDE SEQUENCE [LARGE SCALE GENOMIC DNA]</scope>
    <source>
        <strain evidence="1 2">MPL</strain>
    </source>
</reference>
<name>M7PD85_9GAMM</name>
<evidence type="ECO:0000313" key="1">
    <source>
        <dbReference type="EMBL" id="EMR11850.1"/>
    </source>
</evidence>
<organism evidence="1 2">
    <name type="scientific">Methylophaga lonarensis MPL</name>
    <dbReference type="NCBI Taxonomy" id="1286106"/>
    <lineage>
        <taxon>Bacteria</taxon>
        <taxon>Pseudomonadati</taxon>
        <taxon>Pseudomonadota</taxon>
        <taxon>Gammaproteobacteria</taxon>
        <taxon>Thiotrichales</taxon>
        <taxon>Piscirickettsiaceae</taxon>
        <taxon>Methylophaga</taxon>
    </lineage>
</organism>
<sequence length="53" mass="6559">MIRLAFSMIRHKALYRTNQENYVLYDEIYKKLHIANVRRFYEKFVLSEPYQSA</sequence>
<comment type="caution">
    <text evidence="1">The sequence shown here is derived from an EMBL/GenBank/DDBJ whole genome shotgun (WGS) entry which is preliminary data.</text>
</comment>